<name>A0ABR3X5B5_9PEZI</name>
<sequence length="109" mass="12014">MVDLVLSATWPILRTNSSVCVPLCVCQWRLSDSELNANSAPLQIAGAELRTVKTLRVVGQAEIASFPLHTKARDRGDSYPGSSAQVLETIWFRLSSRISCYSTHPLTRP</sequence>
<evidence type="ECO:0000313" key="1">
    <source>
        <dbReference type="EMBL" id="KAL1870911.1"/>
    </source>
</evidence>
<reference evidence="1 2" key="1">
    <citation type="journal article" date="2024" name="Commun. Biol.">
        <title>Comparative genomic analysis of thermophilic fungi reveals convergent evolutionary adaptations and gene losses.</title>
        <authorList>
            <person name="Steindorff A.S."/>
            <person name="Aguilar-Pontes M.V."/>
            <person name="Robinson A.J."/>
            <person name="Andreopoulos B."/>
            <person name="LaButti K."/>
            <person name="Kuo A."/>
            <person name="Mondo S."/>
            <person name="Riley R."/>
            <person name="Otillar R."/>
            <person name="Haridas S."/>
            <person name="Lipzen A."/>
            <person name="Grimwood J."/>
            <person name="Schmutz J."/>
            <person name="Clum A."/>
            <person name="Reid I.D."/>
            <person name="Moisan M.C."/>
            <person name="Butler G."/>
            <person name="Nguyen T.T.M."/>
            <person name="Dewar K."/>
            <person name="Conant G."/>
            <person name="Drula E."/>
            <person name="Henrissat B."/>
            <person name="Hansel C."/>
            <person name="Singer S."/>
            <person name="Hutchinson M.I."/>
            <person name="de Vries R.P."/>
            <person name="Natvig D.O."/>
            <person name="Powell A.J."/>
            <person name="Tsang A."/>
            <person name="Grigoriev I.V."/>
        </authorList>
    </citation>
    <scope>NUCLEOTIDE SEQUENCE [LARGE SCALE GENOMIC DNA]</scope>
    <source>
        <strain evidence="1 2">ATCC 24622</strain>
    </source>
</reference>
<organism evidence="1 2">
    <name type="scientific">Phialemonium thermophilum</name>
    <dbReference type="NCBI Taxonomy" id="223376"/>
    <lineage>
        <taxon>Eukaryota</taxon>
        <taxon>Fungi</taxon>
        <taxon>Dikarya</taxon>
        <taxon>Ascomycota</taxon>
        <taxon>Pezizomycotina</taxon>
        <taxon>Sordariomycetes</taxon>
        <taxon>Sordariomycetidae</taxon>
        <taxon>Cephalothecales</taxon>
        <taxon>Cephalothecaceae</taxon>
        <taxon>Phialemonium</taxon>
    </lineage>
</organism>
<proteinExistence type="predicted"/>
<evidence type="ECO:0008006" key="3">
    <source>
        <dbReference type="Google" id="ProtNLM"/>
    </source>
</evidence>
<dbReference type="EMBL" id="JAZHXJ010000165">
    <property type="protein sequence ID" value="KAL1870911.1"/>
    <property type="molecule type" value="Genomic_DNA"/>
</dbReference>
<evidence type="ECO:0000313" key="2">
    <source>
        <dbReference type="Proteomes" id="UP001586593"/>
    </source>
</evidence>
<gene>
    <name evidence="1" type="ORF">VTK73DRAFT_2366</name>
</gene>
<keyword evidence="2" id="KW-1185">Reference proteome</keyword>
<comment type="caution">
    <text evidence="1">The sequence shown here is derived from an EMBL/GenBank/DDBJ whole genome shotgun (WGS) entry which is preliminary data.</text>
</comment>
<dbReference type="Proteomes" id="UP001586593">
    <property type="component" value="Unassembled WGS sequence"/>
</dbReference>
<accession>A0ABR3X5B5</accession>
<protein>
    <recommendedName>
        <fullName evidence="3">Secreted protein</fullName>
    </recommendedName>
</protein>